<dbReference type="Proteomes" id="UP000676336">
    <property type="component" value="Unassembled WGS sequence"/>
</dbReference>
<evidence type="ECO:0000256" key="1">
    <source>
        <dbReference type="SAM" id="MobiDB-lite"/>
    </source>
</evidence>
<name>A0A8S3FEV7_9BILA</name>
<organism evidence="2 3">
    <name type="scientific">Rotaria magnacalcarata</name>
    <dbReference type="NCBI Taxonomy" id="392030"/>
    <lineage>
        <taxon>Eukaryota</taxon>
        <taxon>Metazoa</taxon>
        <taxon>Spiralia</taxon>
        <taxon>Gnathifera</taxon>
        <taxon>Rotifera</taxon>
        <taxon>Eurotatoria</taxon>
        <taxon>Bdelloidea</taxon>
        <taxon>Philodinida</taxon>
        <taxon>Philodinidae</taxon>
        <taxon>Rotaria</taxon>
    </lineage>
</organism>
<sequence length="55" mass="6005">DDESPNIDDDEQNIEQQLLIDTVALDEAIADADAIADREVTSNNNDDEQSSSTPE</sequence>
<dbReference type="EMBL" id="CAJOBI010257475">
    <property type="protein sequence ID" value="CAF5115862.1"/>
    <property type="molecule type" value="Genomic_DNA"/>
</dbReference>
<accession>A0A8S3FEV7</accession>
<feature type="non-terminal residue" evidence="2">
    <location>
        <position position="1"/>
    </location>
</feature>
<evidence type="ECO:0000313" key="3">
    <source>
        <dbReference type="Proteomes" id="UP000676336"/>
    </source>
</evidence>
<feature type="region of interest" description="Disordered" evidence="1">
    <location>
        <begin position="34"/>
        <end position="55"/>
    </location>
</feature>
<gene>
    <name evidence="2" type="ORF">SMN809_LOCUS62294</name>
</gene>
<dbReference type="AlphaFoldDB" id="A0A8S3FEV7"/>
<feature type="non-terminal residue" evidence="2">
    <location>
        <position position="55"/>
    </location>
</feature>
<proteinExistence type="predicted"/>
<evidence type="ECO:0000313" key="2">
    <source>
        <dbReference type="EMBL" id="CAF5115862.1"/>
    </source>
</evidence>
<reference evidence="2" key="1">
    <citation type="submission" date="2021-02" db="EMBL/GenBank/DDBJ databases">
        <authorList>
            <person name="Nowell W R."/>
        </authorList>
    </citation>
    <scope>NUCLEOTIDE SEQUENCE</scope>
</reference>
<comment type="caution">
    <text evidence="2">The sequence shown here is derived from an EMBL/GenBank/DDBJ whole genome shotgun (WGS) entry which is preliminary data.</text>
</comment>
<protein>
    <submittedName>
        <fullName evidence="2">Uncharacterized protein</fullName>
    </submittedName>
</protein>